<sequence length="107" mass="11835">MRLILRITGTWLIALALVLAVVDGTRSLAANAVEFTSLAELWTQLNPASLEAVRGFFASRFFADLLDATLDQVLDYPAFAVVAIPGIMIALLGRRPRRERYIRAGQF</sequence>
<dbReference type="Proteomes" id="UP001597521">
    <property type="component" value="Unassembled WGS sequence"/>
</dbReference>
<evidence type="ECO:0000256" key="1">
    <source>
        <dbReference type="SAM" id="Phobius"/>
    </source>
</evidence>
<evidence type="ECO:0000313" key="2">
    <source>
        <dbReference type="EMBL" id="MFD2648321.1"/>
    </source>
</evidence>
<name>A0ABW5QLC3_9HYPH</name>
<keyword evidence="1" id="KW-0472">Membrane</keyword>
<dbReference type="RefSeq" id="WP_386833468.1">
    <property type="nucleotide sequence ID" value="NZ_JBHUNP010000001.1"/>
</dbReference>
<protein>
    <submittedName>
        <fullName evidence="2">Uncharacterized protein</fullName>
    </submittedName>
</protein>
<reference evidence="3" key="1">
    <citation type="journal article" date="2019" name="Int. J. Syst. Evol. Microbiol.">
        <title>The Global Catalogue of Microorganisms (GCM) 10K type strain sequencing project: providing services to taxonomists for standard genome sequencing and annotation.</title>
        <authorList>
            <consortium name="The Broad Institute Genomics Platform"/>
            <consortium name="The Broad Institute Genome Sequencing Center for Infectious Disease"/>
            <person name="Wu L."/>
            <person name="Ma J."/>
        </authorList>
    </citation>
    <scope>NUCLEOTIDE SEQUENCE [LARGE SCALE GENOMIC DNA]</scope>
    <source>
        <strain evidence="3">CCM 7427</strain>
    </source>
</reference>
<comment type="caution">
    <text evidence="2">The sequence shown here is derived from an EMBL/GenBank/DDBJ whole genome shotgun (WGS) entry which is preliminary data.</text>
</comment>
<gene>
    <name evidence="2" type="ORF">ACFSX5_11010</name>
</gene>
<evidence type="ECO:0000313" key="3">
    <source>
        <dbReference type="Proteomes" id="UP001597521"/>
    </source>
</evidence>
<keyword evidence="1" id="KW-1133">Transmembrane helix</keyword>
<organism evidence="2 3">
    <name type="scientific">Devosia albogilva</name>
    <dbReference type="NCBI Taxonomy" id="429726"/>
    <lineage>
        <taxon>Bacteria</taxon>
        <taxon>Pseudomonadati</taxon>
        <taxon>Pseudomonadota</taxon>
        <taxon>Alphaproteobacteria</taxon>
        <taxon>Hyphomicrobiales</taxon>
        <taxon>Devosiaceae</taxon>
        <taxon>Devosia</taxon>
    </lineage>
</organism>
<dbReference type="EMBL" id="JBHUNP010000001">
    <property type="protein sequence ID" value="MFD2648321.1"/>
    <property type="molecule type" value="Genomic_DNA"/>
</dbReference>
<proteinExistence type="predicted"/>
<accession>A0ABW5QLC3</accession>
<keyword evidence="3" id="KW-1185">Reference proteome</keyword>
<keyword evidence="1" id="KW-0812">Transmembrane</keyword>
<feature type="transmembrane region" description="Helical" evidence="1">
    <location>
        <begin position="76"/>
        <end position="93"/>
    </location>
</feature>